<evidence type="ECO:0000256" key="9">
    <source>
        <dbReference type="ARBA" id="ARBA00093617"/>
    </source>
</evidence>
<dbReference type="PANTHER" id="PTHR10050">
    <property type="entry name" value="DOLICHYL-PHOSPHATE-MANNOSE--PROTEIN MANNOSYLTRANSFERASE"/>
    <property type="match status" value="1"/>
</dbReference>
<evidence type="ECO:0000256" key="10">
    <source>
        <dbReference type="RuleBase" id="RU367007"/>
    </source>
</evidence>
<comment type="pathway">
    <text evidence="2 10">Protein modification; protein glycosylation.</text>
</comment>
<feature type="transmembrane region" description="Helical" evidence="10">
    <location>
        <begin position="33"/>
        <end position="54"/>
    </location>
</feature>
<dbReference type="UniPathway" id="UPA00378"/>
<evidence type="ECO:0000313" key="14">
    <source>
        <dbReference type="Proteomes" id="UP000594681"/>
    </source>
</evidence>
<dbReference type="RefSeq" id="WP_165007858.1">
    <property type="nucleotide sequence ID" value="NZ_CP064954.1"/>
</dbReference>
<evidence type="ECO:0000313" key="13">
    <source>
        <dbReference type="EMBL" id="QPK79810.1"/>
    </source>
</evidence>
<dbReference type="InterPro" id="IPR032421">
    <property type="entry name" value="PMT_4TMC"/>
</dbReference>
<keyword evidence="7 10" id="KW-1133">Transmembrane helix</keyword>
<feature type="transmembrane region" description="Helical" evidence="10">
    <location>
        <begin position="482"/>
        <end position="506"/>
    </location>
</feature>
<keyword evidence="4 10" id="KW-0328">Glycosyltransferase</keyword>
<evidence type="ECO:0000256" key="8">
    <source>
        <dbReference type="ARBA" id="ARBA00023136"/>
    </source>
</evidence>
<keyword evidence="8 10" id="KW-0472">Membrane</keyword>
<comment type="subcellular location">
    <subcellularLocation>
        <location evidence="10">Cell membrane</location>
    </subcellularLocation>
    <subcellularLocation>
        <location evidence="1">Endomembrane system</location>
        <topology evidence="1">Multi-pass membrane protein</topology>
    </subcellularLocation>
</comment>
<dbReference type="GO" id="GO:0012505">
    <property type="term" value="C:endomembrane system"/>
    <property type="evidence" value="ECO:0007669"/>
    <property type="project" value="UniProtKB-SubCell"/>
</dbReference>
<dbReference type="KEGG" id="cliz:G7Y31_03690"/>
<feature type="domain" description="ArnT-like N-terminal" evidence="11">
    <location>
        <begin position="101"/>
        <end position="288"/>
    </location>
</feature>
<evidence type="ECO:0000256" key="3">
    <source>
        <dbReference type="ARBA" id="ARBA00007222"/>
    </source>
</evidence>
<dbReference type="AlphaFoldDB" id="A0A7T0KGL3"/>
<feature type="domain" description="Protein O-mannosyl-transferase C-terminal four TM" evidence="12">
    <location>
        <begin position="326"/>
        <end position="521"/>
    </location>
</feature>
<reference evidence="13 14" key="1">
    <citation type="submission" date="2020-11" db="EMBL/GenBank/DDBJ databases">
        <title>Corynebacterium sp. ZJ-599.</title>
        <authorList>
            <person name="Zhou J."/>
        </authorList>
    </citation>
    <scope>NUCLEOTIDE SEQUENCE [LARGE SCALE GENOMIC DNA]</scope>
    <source>
        <strain evidence="13 14">ZJ-599</strain>
    </source>
</reference>
<evidence type="ECO:0000256" key="5">
    <source>
        <dbReference type="ARBA" id="ARBA00022679"/>
    </source>
</evidence>
<feature type="transmembrane region" description="Helical" evidence="10">
    <location>
        <begin position="392"/>
        <end position="409"/>
    </location>
</feature>
<keyword evidence="14" id="KW-1185">Reference proteome</keyword>
<evidence type="ECO:0000256" key="6">
    <source>
        <dbReference type="ARBA" id="ARBA00022692"/>
    </source>
</evidence>
<proteinExistence type="inferred from homology"/>
<dbReference type="Pfam" id="PF16192">
    <property type="entry name" value="PMT_4TMC"/>
    <property type="match status" value="1"/>
</dbReference>
<dbReference type="Pfam" id="PF02366">
    <property type="entry name" value="PMT"/>
    <property type="match status" value="1"/>
</dbReference>
<feature type="transmembrane region" description="Helical" evidence="10">
    <location>
        <begin position="116"/>
        <end position="137"/>
    </location>
</feature>
<feature type="transmembrane region" description="Helical" evidence="10">
    <location>
        <begin position="274"/>
        <end position="294"/>
    </location>
</feature>
<keyword evidence="5 10" id="KW-0808">Transferase</keyword>
<keyword evidence="10" id="KW-1003">Cell membrane</keyword>
<gene>
    <name evidence="13" type="ORF">G7Y31_03690</name>
</gene>
<comment type="function">
    <text evidence="10">Protein O-mannosyltransferase that catalyzes the transfer of a single mannose residue from a polyprenol phospho-mannosyl lipidic donor to the hydroxyl group of selected serine and threonine residues in acceptor proteins.</text>
</comment>
<dbReference type="EMBL" id="CP064954">
    <property type="protein sequence ID" value="QPK79810.1"/>
    <property type="molecule type" value="Genomic_DNA"/>
</dbReference>
<comment type="similarity">
    <text evidence="3 10">Belongs to the glycosyltransferase 39 family.</text>
</comment>
<feature type="transmembrane region" description="Helical" evidence="10">
    <location>
        <begin position="416"/>
        <end position="433"/>
    </location>
</feature>
<feature type="transmembrane region" description="Helical" evidence="10">
    <location>
        <begin position="439"/>
        <end position="462"/>
    </location>
</feature>
<evidence type="ECO:0000256" key="2">
    <source>
        <dbReference type="ARBA" id="ARBA00004922"/>
    </source>
</evidence>
<organism evidence="13 14">
    <name type="scientific">Corynebacterium lizhenjunii</name>
    <dbReference type="NCBI Taxonomy" id="2709394"/>
    <lineage>
        <taxon>Bacteria</taxon>
        <taxon>Bacillati</taxon>
        <taxon>Actinomycetota</taxon>
        <taxon>Actinomycetes</taxon>
        <taxon>Mycobacteriales</taxon>
        <taxon>Corynebacteriaceae</taxon>
        <taxon>Corynebacterium</taxon>
    </lineage>
</organism>
<name>A0A7T0KGL3_9CORY</name>
<dbReference type="InterPro" id="IPR003342">
    <property type="entry name" value="ArnT-like_N"/>
</dbReference>
<feature type="transmembrane region" description="Helical" evidence="10">
    <location>
        <begin position="144"/>
        <end position="162"/>
    </location>
</feature>
<evidence type="ECO:0000256" key="1">
    <source>
        <dbReference type="ARBA" id="ARBA00004127"/>
    </source>
</evidence>
<feature type="transmembrane region" description="Helical" evidence="10">
    <location>
        <begin position="168"/>
        <end position="185"/>
    </location>
</feature>
<evidence type="ECO:0000256" key="7">
    <source>
        <dbReference type="ARBA" id="ARBA00022989"/>
    </source>
</evidence>
<dbReference type="GO" id="GO:0005886">
    <property type="term" value="C:plasma membrane"/>
    <property type="evidence" value="ECO:0007669"/>
    <property type="project" value="UniProtKB-SubCell"/>
</dbReference>
<dbReference type="Proteomes" id="UP000594681">
    <property type="component" value="Chromosome"/>
</dbReference>
<keyword evidence="6 10" id="KW-0812">Transmembrane</keyword>
<protein>
    <recommendedName>
        <fullName evidence="9 10">Polyprenol-phosphate-mannose--protein mannosyltransferase</fullName>
        <ecNumber evidence="10">2.4.1.-</ecNumber>
    </recommendedName>
</protein>
<dbReference type="PANTHER" id="PTHR10050:SF46">
    <property type="entry name" value="PROTEIN O-MANNOSYL-TRANSFERASE 2"/>
    <property type="match status" value="1"/>
</dbReference>
<sequence>MTPTAVLADAPSAHAATSLPAPRTYPWTRADTYSTAVIAVLALLTRFVGLTFPVSQGTPVFDEKHYVPQAWDMVRSWDNLFIGGIESNPGYGLVVHPPLAKQLTALSEMLFGYTPLGWRAMAALCGVGVVLATMQLARTLSGSWQVASCAGIIAVCDGVLLVTSKFGMLDIFQVLFVILAAWFLARDHQQQHARLHAAWEAGGMGTSNFGPRFGFRWWRFSAGVMLGLALGVKWSGLYFIMFFGLMSVFSDLALRRRYGVRRYVLGTLVRDTPAAVASLVAVPLAIYVWTWRAWFASETSVYRHAKVDGSIEEGSALLHLPESVAGWLYYHATVLEFHGSLTSSGGHSHPWDSKPWAWLVAARPILYLSNTETTCMGGKACRQMLYLFGTPIIWWLIVPAVLWGLWSLIIRRDRRFLVPLVGFGAAFLPWLVTIDRQMYFFYAATFIPFIIVLLALIVGQAVGTGRPITSPLFVRPLPSGTLAAIVYLGAVVGFFIIFSPLLYGYAVPEGYYQSLMWLPSWR</sequence>
<evidence type="ECO:0000256" key="4">
    <source>
        <dbReference type="ARBA" id="ARBA00022676"/>
    </source>
</evidence>
<evidence type="ECO:0000259" key="11">
    <source>
        <dbReference type="Pfam" id="PF02366"/>
    </source>
</evidence>
<dbReference type="InterPro" id="IPR027005">
    <property type="entry name" value="PMT-like"/>
</dbReference>
<evidence type="ECO:0000259" key="12">
    <source>
        <dbReference type="Pfam" id="PF16192"/>
    </source>
</evidence>
<accession>A0A7T0KGL3</accession>
<dbReference type="EC" id="2.4.1.-" evidence="10"/>
<dbReference type="GO" id="GO:0004169">
    <property type="term" value="F:dolichyl-phosphate-mannose-protein mannosyltransferase activity"/>
    <property type="evidence" value="ECO:0007669"/>
    <property type="project" value="UniProtKB-UniRule"/>
</dbReference>